<dbReference type="SUPFAM" id="SSF47226">
    <property type="entry name" value="Histidine-containing phosphotransfer domain, HPT domain"/>
    <property type="match status" value="1"/>
</dbReference>
<evidence type="ECO:0000313" key="5">
    <source>
        <dbReference type="Proteomes" id="UP000294662"/>
    </source>
</evidence>
<protein>
    <recommendedName>
        <fullName evidence="3">HPt domain-containing protein</fullName>
    </recommendedName>
</protein>
<dbReference type="GO" id="GO:0000160">
    <property type="term" value="P:phosphorelay signal transduction system"/>
    <property type="evidence" value="ECO:0007669"/>
    <property type="project" value="UniProtKB-KW"/>
</dbReference>
<dbReference type="EMBL" id="SMFP01000004">
    <property type="protein sequence ID" value="TDE38864.1"/>
    <property type="molecule type" value="Genomic_DNA"/>
</dbReference>
<keyword evidence="2" id="KW-0597">Phosphoprotein</keyword>
<dbReference type="CDD" id="cd00088">
    <property type="entry name" value="HPT"/>
    <property type="match status" value="1"/>
</dbReference>
<dbReference type="InterPro" id="IPR008207">
    <property type="entry name" value="Sig_transdc_His_kin_Hpt_dom"/>
</dbReference>
<dbReference type="OrthoDB" id="7889027at2"/>
<sequence length="118" mass="12978">MVHGLDANSAAQLNAGLARIRERFISSLSDRIDSFYELLSDLQDDTRWAESCAELRANAHKLHGICGSVGFAAIGENAARLEQKIDSLGPDLHRNNIDDVRSLLNCLLDEMEQNLDAA</sequence>
<accession>A0A4R5EVF2</accession>
<evidence type="ECO:0000259" key="3">
    <source>
        <dbReference type="PROSITE" id="PS50894"/>
    </source>
</evidence>
<dbReference type="InterPro" id="IPR036641">
    <property type="entry name" value="HPT_dom_sf"/>
</dbReference>
<evidence type="ECO:0000256" key="2">
    <source>
        <dbReference type="PROSITE-ProRule" id="PRU00110"/>
    </source>
</evidence>
<organism evidence="4 5">
    <name type="scientific">Antarcticimicrobium sediminis</name>
    <dbReference type="NCBI Taxonomy" id="2546227"/>
    <lineage>
        <taxon>Bacteria</taxon>
        <taxon>Pseudomonadati</taxon>
        <taxon>Pseudomonadota</taxon>
        <taxon>Alphaproteobacteria</taxon>
        <taxon>Rhodobacterales</taxon>
        <taxon>Paracoccaceae</taxon>
        <taxon>Antarcticimicrobium</taxon>
    </lineage>
</organism>
<dbReference type="SMART" id="SM00073">
    <property type="entry name" value="HPT"/>
    <property type="match status" value="1"/>
</dbReference>
<name>A0A4R5EVF2_9RHOB</name>
<comment type="caution">
    <text evidence="4">The sequence shown here is derived from an EMBL/GenBank/DDBJ whole genome shotgun (WGS) entry which is preliminary data.</text>
</comment>
<reference evidence="4 5" key="1">
    <citation type="submission" date="2019-03" db="EMBL/GenBank/DDBJ databases">
        <authorList>
            <person name="Zhang S."/>
        </authorList>
    </citation>
    <scope>NUCLEOTIDE SEQUENCE [LARGE SCALE GENOMIC DNA]</scope>
    <source>
        <strain evidence="4 5">S4J41</strain>
    </source>
</reference>
<keyword evidence="1" id="KW-0902">Two-component regulatory system</keyword>
<gene>
    <name evidence="4" type="ORF">E1B25_07525</name>
</gene>
<dbReference type="Gene3D" id="1.20.120.160">
    <property type="entry name" value="HPT domain"/>
    <property type="match status" value="1"/>
</dbReference>
<feature type="domain" description="HPt" evidence="3">
    <location>
        <begin position="13"/>
        <end position="118"/>
    </location>
</feature>
<evidence type="ECO:0000256" key="1">
    <source>
        <dbReference type="ARBA" id="ARBA00023012"/>
    </source>
</evidence>
<keyword evidence="5" id="KW-1185">Reference proteome</keyword>
<evidence type="ECO:0000313" key="4">
    <source>
        <dbReference type="EMBL" id="TDE38864.1"/>
    </source>
</evidence>
<dbReference type="AlphaFoldDB" id="A0A4R5EVF2"/>
<proteinExistence type="predicted"/>
<dbReference type="Proteomes" id="UP000294662">
    <property type="component" value="Unassembled WGS sequence"/>
</dbReference>
<dbReference type="PROSITE" id="PS50894">
    <property type="entry name" value="HPT"/>
    <property type="match status" value="1"/>
</dbReference>
<dbReference type="Pfam" id="PF01627">
    <property type="entry name" value="Hpt"/>
    <property type="match status" value="1"/>
</dbReference>
<feature type="modified residue" description="Phosphohistidine" evidence="2">
    <location>
        <position position="60"/>
    </location>
</feature>
<dbReference type="GO" id="GO:0004672">
    <property type="term" value="F:protein kinase activity"/>
    <property type="evidence" value="ECO:0007669"/>
    <property type="project" value="UniProtKB-ARBA"/>
</dbReference>